<feature type="compositionally biased region" description="Acidic residues" evidence="3">
    <location>
        <begin position="258"/>
        <end position="269"/>
    </location>
</feature>
<evidence type="ECO:0000256" key="3">
    <source>
        <dbReference type="SAM" id="MobiDB-lite"/>
    </source>
</evidence>
<evidence type="ECO:0000256" key="1">
    <source>
        <dbReference type="ARBA" id="ARBA00023125"/>
    </source>
</evidence>
<dbReference type="AlphaFoldDB" id="A0A7S1ZHN3"/>
<dbReference type="NCBIfam" id="TIGR00621">
    <property type="entry name" value="ssb"/>
    <property type="match status" value="1"/>
</dbReference>
<name>A0A7S1ZHN3_9STRA</name>
<dbReference type="GO" id="GO:0003697">
    <property type="term" value="F:single-stranded DNA binding"/>
    <property type="evidence" value="ECO:0007669"/>
    <property type="project" value="InterPro"/>
</dbReference>
<feature type="chain" id="PRO_5030515906" description="Single-stranded DNA-binding protein" evidence="4">
    <location>
        <begin position="19"/>
        <end position="280"/>
    </location>
</feature>
<protein>
    <recommendedName>
        <fullName evidence="6">Single-stranded DNA-binding protein</fullName>
    </recommendedName>
</protein>
<dbReference type="InterPro" id="IPR012340">
    <property type="entry name" value="NA-bd_OB-fold"/>
</dbReference>
<dbReference type="HAMAP" id="MF_00984">
    <property type="entry name" value="SSB"/>
    <property type="match status" value="1"/>
</dbReference>
<gene>
    <name evidence="5" type="ORF">DBRI1063_LOCUS15741</name>
</gene>
<dbReference type="Gene3D" id="2.40.50.140">
    <property type="entry name" value="Nucleic acid-binding proteins"/>
    <property type="match status" value="1"/>
</dbReference>
<evidence type="ECO:0008006" key="6">
    <source>
        <dbReference type="Google" id="ProtNLM"/>
    </source>
</evidence>
<evidence type="ECO:0000256" key="2">
    <source>
        <dbReference type="PROSITE-ProRule" id="PRU00252"/>
    </source>
</evidence>
<keyword evidence="4" id="KW-0732">Signal</keyword>
<evidence type="ECO:0000313" key="5">
    <source>
        <dbReference type="EMBL" id="CAD9339360.1"/>
    </source>
</evidence>
<proteinExistence type="inferred from homology"/>
<dbReference type="PANTHER" id="PTHR10302:SF0">
    <property type="entry name" value="SINGLE-STRANDED DNA-BINDING PROTEIN, MITOCHONDRIAL"/>
    <property type="match status" value="1"/>
</dbReference>
<dbReference type="InterPro" id="IPR011344">
    <property type="entry name" value="ssDNA-bd"/>
</dbReference>
<dbReference type="SUPFAM" id="SSF50249">
    <property type="entry name" value="Nucleic acid-binding proteins"/>
    <property type="match status" value="1"/>
</dbReference>
<dbReference type="GO" id="GO:0009295">
    <property type="term" value="C:nucleoid"/>
    <property type="evidence" value="ECO:0007669"/>
    <property type="project" value="TreeGrafter"/>
</dbReference>
<keyword evidence="1 2" id="KW-0238">DNA-binding</keyword>
<feature type="signal peptide" evidence="4">
    <location>
        <begin position="1"/>
        <end position="18"/>
    </location>
</feature>
<sequence>MSLFVFFISVLLHSSLNAVVTNAFHVAPTLASTSSFMKLQDMQMKKGYKHTLSHLSMVSGNDDIMDRDGKDFFDDDDDDIFKQPKAEDDDYKSPETFLEQDELGAKFEFEPHIPKLNVVTLSGRVGNVPEPRYFDDGKVVLNMGLAVKRKYHPLERKVKNIQYGQEETDWFNLELWGRDAEFAARFVDKGSRIGITGSLAIDSWTDKQTGQYRRKPKIVVRHLDVLETKAEAELRRSNREKYGGGGGSGNYYNRQDKENDDDDDDDDDGPSSAGTGGFFD</sequence>
<reference evidence="5" key="1">
    <citation type="submission" date="2021-01" db="EMBL/GenBank/DDBJ databases">
        <authorList>
            <person name="Corre E."/>
            <person name="Pelletier E."/>
            <person name="Niang G."/>
            <person name="Scheremetjew M."/>
            <person name="Finn R."/>
            <person name="Kale V."/>
            <person name="Holt S."/>
            <person name="Cochrane G."/>
            <person name="Meng A."/>
            <person name="Brown T."/>
            <person name="Cohen L."/>
        </authorList>
    </citation>
    <scope>NUCLEOTIDE SEQUENCE</scope>
    <source>
        <strain evidence="5">Pop2</strain>
    </source>
</reference>
<dbReference type="PROSITE" id="PS50935">
    <property type="entry name" value="SSB"/>
    <property type="match status" value="1"/>
</dbReference>
<feature type="region of interest" description="Disordered" evidence="3">
    <location>
        <begin position="236"/>
        <end position="280"/>
    </location>
</feature>
<evidence type="ECO:0000256" key="4">
    <source>
        <dbReference type="SAM" id="SignalP"/>
    </source>
</evidence>
<dbReference type="InterPro" id="IPR000424">
    <property type="entry name" value="Primosome_PriB/ssb"/>
</dbReference>
<dbReference type="EMBL" id="HBGN01024622">
    <property type="protein sequence ID" value="CAD9339360.1"/>
    <property type="molecule type" value="Transcribed_RNA"/>
</dbReference>
<dbReference type="PANTHER" id="PTHR10302">
    <property type="entry name" value="SINGLE-STRANDED DNA-BINDING PROTEIN"/>
    <property type="match status" value="1"/>
</dbReference>
<accession>A0A7S1ZHN3</accession>
<dbReference type="CDD" id="cd04496">
    <property type="entry name" value="SSB_OBF"/>
    <property type="match status" value="1"/>
</dbReference>
<dbReference type="GO" id="GO:0006260">
    <property type="term" value="P:DNA replication"/>
    <property type="evidence" value="ECO:0007669"/>
    <property type="project" value="InterPro"/>
</dbReference>
<organism evidence="5">
    <name type="scientific">Ditylum brightwellii</name>
    <dbReference type="NCBI Taxonomy" id="49249"/>
    <lineage>
        <taxon>Eukaryota</taxon>
        <taxon>Sar</taxon>
        <taxon>Stramenopiles</taxon>
        <taxon>Ochrophyta</taxon>
        <taxon>Bacillariophyta</taxon>
        <taxon>Mediophyceae</taxon>
        <taxon>Lithodesmiophycidae</taxon>
        <taxon>Lithodesmiales</taxon>
        <taxon>Lithodesmiaceae</taxon>
        <taxon>Ditylum</taxon>
    </lineage>
</organism>
<dbReference type="Pfam" id="PF00436">
    <property type="entry name" value="SSB"/>
    <property type="match status" value="1"/>
</dbReference>